<dbReference type="RefSeq" id="WP_131155842.1">
    <property type="nucleotide sequence ID" value="NZ_CP036402.1"/>
</dbReference>
<comment type="similarity">
    <text evidence="1">Belongs to the HyuE racemase family.</text>
</comment>
<dbReference type="OrthoDB" id="9791723at2"/>
<name>A0A411YI97_9ACTN</name>
<evidence type="ECO:0008006" key="4">
    <source>
        <dbReference type="Google" id="ProtNLM"/>
    </source>
</evidence>
<reference evidence="2 3" key="1">
    <citation type="submission" date="2019-01" db="EMBL/GenBank/DDBJ databases">
        <title>Egibacter rhizosphaerae EGI 80759T.</title>
        <authorList>
            <person name="Chen D.-D."/>
            <person name="Tian Y."/>
            <person name="Jiao J.-Y."/>
            <person name="Zhang X.-T."/>
            <person name="Zhang Y.-G."/>
            <person name="Zhang Y."/>
            <person name="Xiao M."/>
            <person name="Shu W.-S."/>
            <person name="Li W.-J."/>
        </authorList>
    </citation>
    <scope>NUCLEOTIDE SEQUENCE [LARGE SCALE GENOMIC DNA]</scope>
    <source>
        <strain evidence="2 3">EGI 80759</strain>
    </source>
</reference>
<dbReference type="GO" id="GO:0047661">
    <property type="term" value="F:amino-acid racemase activity"/>
    <property type="evidence" value="ECO:0007669"/>
    <property type="project" value="InterPro"/>
</dbReference>
<dbReference type="KEGG" id="erz:ER308_15570"/>
<dbReference type="InterPro" id="IPR053714">
    <property type="entry name" value="Iso_Racemase_Enz_sf"/>
</dbReference>
<keyword evidence="3" id="KW-1185">Reference proteome</keyword>
<sequence>MRIRVLVPLTLEGVGDEPMHELLELYAQVGAKSTELSVAKITGGPSTVEQHYDEALAAGYAVMEAERAEREGCDAVLNACFGDPGLRACREAVRIPVMGTGLASMTVATTLGSAFGLVAVEENGIPLMRDLASSYGHAHRLAGIRPLGASVPEILGSSAPGEGRDTLLEQALVPARRLVEEDGADVLILGCGGLGNVGAPKWLEERLGVPVLDPNVTALKLTELLVVGGVAHSRTTYPPPRAKPRSHPG</sequence>
<evidence type="ECO:0000256" key="1">
    <source>
        <dbReference type="ARBA" id="ARBA00038414"/>
    </source>
</evidence>
<evidence type="ECO:0000313" key="3">
    <source>
        <dbReference type="Proteomes" id="UP000291469"/>
    </source>
</evidence>
<proteinExistence type="inferred from homology"/>
<dbReference type="EMBL" id="CP036402">
    <property type="protein sequence ID" value="QBI20849.1"/>
    <property type="molecule type" value="Genomic_DNA"/>
</dbReference>
<dbReference type="InterPro" id="IPR052186">
    <property type="entry name" value="Hydantoin_racemase-like"/>
</dbReference>
<dbReference type="PANTHER" id="PTHR28047:SF5">
    <property type="entry name" value="PROTEIN DCG1"/>
    <property type="match status" value="1"/>
</dbReference>
<dbReference type="AlphaFoldDB" id="A0A411YI97"/>
<protein>
    <recommendedName>
        <fullName evidence="4">Hydrogenase expression protein HupH</fullName>
    </recommendedName>
</protein>
<accession>A0A411YI97</accession>
<dbReference type="Proteomes" id="UP000291469">
    <property type="component" value="Chromosome"/>
</dbReference>
<gene>
    <name evidence="2" type="ORF">ER308_15570</name>
</gene>
<dbReference type="PANTHER" id="PTHR28047">
    <property type="entry name" value="PROTEIN DCG1"/>
    <property type="match status" value="1"/>
</dbReference>
<evidence type="ECO:0000313" key="2">
    <source>
        <dbReference type="EMBL" id="QBI20849.1"/>
    </source>
</evidence>
<dbReference type="Gene3D" id="3.40.50.12500">
    <property type="match status" value="1"/>
</dbReference>
<dbReference type="InterPro" id="IPR015942">
    <property type="entry name" value="Asp/Glu/hydantoin_racemase"/>
</dbReference>
<dbReference type="Pfam" id="PF01177">
    <property type="entry name" value="Asp_Glu_race"/>
    <property type="match status" value="1"/>
</dbReference>
<organism evidence="2 3">
    <name type="scientific">Egibacter rhizosphaerae</name>
    <dbReference type="NCBI Taxonomy" id="1670831"/>
    <lineage>
        <taxon>Bacteria</taxon>
        <taxon>Bacillati</taxon>
        <taxon>Actinomycetota</taxon>
        <taxon>Nitriliruptoria</taxon>
        <taxon>Egibacterales</taxon>
        <taxon>Egibacteraceae</taxon>
        <taxon>Egibacter</taxon>
    </lineage>
</organism>